<dbReference type="STRING" id="42354.SAMN05216333_1714"/>
<name>A0A1H8VPC1_9PROT</name>
<protein>
    <recommendedName>
        <fullName evidence="3">Type I restriction endonuclease subunit M</fullName>
    </recommendedName>
</protein>
<dbReference type="AlphaFoldDB" id="A0A1H8VPC1"/>
<reference evidence="2" key="1">
    <citation type="submission" date="2016-10" db="EMBL/GenBank/DDBJ databases">
        <authorList>
            <person name="Varghese N."/>
            <person name="Submissions S."/>
        </authorList>
    </citation>
    <scope>NUCLEOTIDE SEQUENCE [LARGE SCALE GENOMIC DNA]</scope>
    <source>
        <strain evidence="2">Nm76</strain>
    </source>
</reference>
<organism evidence="1 2">
    <name type="scientific">Nitrosomonas oligotropha</name>
    <dbReference type="NCBI Taxonomy" id="42354"/>
    <lineage>
        <taxon>Bacteria</taxon>
        <taxon>Pseudomonadati</taxon>
        <taxon>Pseudomonadota</taxon>
        <taxon>Betaproteobacteria</taxon>
        <taxon>Nitrosomonadales</taxon>
        <taxon>Nitrosomonadaceae</taxon>
        <taxon>Nitrosomonas</taxon>
    </lineage>
</organism>
<sequence length="102" mass="11459">MCNPKSTRERRPIALFPLGKIFATPGALGALDRYAINAMDLIKRHQSGDWGNVPPGDAEENLRSVENGWRILSSYTISDDQNLWIITEADRSVTTLLLPEEY</sequence>
<dbReference type="EMBL" id="FODO01000071">
    <property type="protein sequence ID" value="SEP17184.1"/>
    <property type="molecule type" value="Genomic_DNA"/>
</dbReference>
<gene>
    <name evidence="1" type="ORF">SAMN05216333_1714</name>
</gene>
<accession>A0A1H8VPC1</accession>
<proteinExistence type="predicted"/>
<evidence type="ECO:0000313" key="1">
    <source>
        <dbReference type="EMBL" id="SEP17184.1"/>
    </source>
</evidence>
<evidence type="ECO:0008006" key="3">
    <source>
        <dbReference type="Google" id="ProtNLM"/>
    </source>
</evidence>
<keyword evidence="2" id="KW-1185">Reference proteome</keyword>
<dbReference type="Proteomes" id="UP000198814">
    <property type="component" value="Unassembled WGS sequence"/>
</dbReference>
<dbReference type="OrthoDB" id="5522207at2"/>
<evidence type="ECO:0000313" key="2">
    <source>
        <dbReference type="Proteomes" id="UP000198814"/>
    </source>
</evidence>